<keyword evidence="2 5" id="KW-0812">Transmembrane</keyword>
<dbReference type="Proteomes" id="UP000177152">
    <property type="component" value="Unassembled WGS sequence"/>
</dbReference>
<dbReference type="InterPro" id="IPR019691">
    <property type="entry name" value="DUF2585"/>
</dbReference>
<gene>
    <name evidence="6" type="ORF">A2633_00695</name>
</gene>
<evidence type="ECO:0000313" key="6">
    <source>
        <dbReference type="EMBL" id="OGZ93946.1"/>
    </source>
</evidence>
<accession>A0A1G2K3F5</accession>
<name>A0A1G2K3F5_9BACT</name>
<dbReference type="EMBL" id="MHQC01000046">
    <property type="protein sequence ID" value="OGZ93946.1"/>
    <property type="molecule type" value="Genomic_DNA"/>
</dbReference>
<dbReference type="HAMAP" id="MF_01514">
    <property type="entry name" value="UPF0314"/>
    <property type="match status" value="1"/>
</dbReference>
<proteinExistence type="inferred from homology"/>
<dbReference type="Pfam" id="PF10755">
    <property type="entry name" value="DUF2585"/>
    <property type="match status" value="1"/>
</dbReference>
<keyword evidence="1" id="KW-1003">Cell membrane</keyword>
<evidence type="ECO:0000256" key="2">
    <source>
        <dbReference type="ARBA" id="ARBA00022692"/>
    </source>
</evidence>
<feature type="transmembrane region" description="Helical" evidence="5">
    <location>
        <begin position="125"/>
        <end position="146"/>
    </location>
</feature>
<dbReference type="GO" id="GO:0005886">
    <property type="term" value="C:plasma membrane"/>
    <property type="evidence" value="ECO:0007669"/>
    <property type="project" value="InterPro"/>
</dbReference>
<dbReference type="NCBIfam" id="NF002099">
    <property type="entry name" value="PRK00944.1"/>
    <property type="match status" value="1"/>
</dbReference>
<organism evidence="6 7">
    <name type="scientific">Candidatus Sungbacteria bacterium RIFCSPHIGHO2_01_FULL_47_32</name>
    <dbReference type="NCBI Taxonomy" id="1802264"/>
    <lineage>
        <taxon>Bacteria</taxon>
        <taxon>Candidatus Sungiibacteriota</taxon>
    </lineage>
</organism>
<dbReference type="AlphaFoldDB" id="A0A1G2K3F5"/>
<sequence length="200" mass="22996">MPFESAAKYFKGRWAYVLVLLGMIAVAAFAELWMGRVPVCECGYIKFWHGIVSSSENSQHISDWYTFSHIIHGFGFYWVAWRLFRKFPLGARRVLAFLPEAVWEVVENSSFIINRYRAATISLDYYGDSVLNSVFDMLAMLFGFWLAGKLPVWVVIVLTVVMELGVGYMIRDNLTLNIIMLMYAFPAIKQWQAGGVFLNM</sequence>
<keyword evidence="3 5" id="KW-1133">Transmembrane helix</keyword>
<feature type="transmembrane region" description="Helical" evidence="5">
    <location>
        <begin position="12"/>
        <end position="30"/>
    </location>
</feature>
<evidence type="ECO:0000256" key="4">
    <source>
        <dbReference type="ARBA" id="ARBA00023136"/>
    </source>
</evidence>
<keyword evidence="4 5" id="KW-0472">Membrane</keyword>
<feature type="transmembrane region" description="Helical" evidence="5">
    <location>
        <begin position="152"/>
        <end position="170"/>
    </location>
</feature>
<evidence type="ECO:0000256" key="3">
    <source>
        <dbReference type="ARBA" id="ARBA00022989"/>
    </source>
</evidence>
<protein>
    <submittedName>
        <fullName evidence="6">Uncharacterized protein</fullName>
    </submittedName>
</protein>
<evidence type="ECO:0000313" key="7">
    <source>
        <dbReference type="Proteomes" id="UP000177152"/>
    </source>
</evidence>
<feature type="transmembrane region" description="Helical" evidence="5">
    <location>
        <begin position="64"/>
        <end position="84"/>
    </location>
</feature>
<comment type="caution">
    <text evidence="6">The sequence shown here is derived from an EMBL/GenBank/DDBJ whole genome shotgun (WGS) entry which is preliminary data.</text>
</comment>
<evidence type="ECO:0000256" key="5">
    <source>
        <dbReference type="SAM" id="Phobius"/>
    </source>
</evidence>
<reference evidence="6 7" key="1">
    <citation type="journal article" date="2016" name="Nat. Commun.">
        <title>Thousands of microbial genomes shed light on interconnected biogeochemical processes in an aquifer system.</title>
        <authorList>
            <person name="Anantharaman K."/>
            <person name="Brown C.T."/>
            <person name="Hug L.A."/>
            <person name="Sharon I."/>
            <person name="Castelle C.J."/>
            <person name="Probst A.J."/>
            <person name="Thomas B.C."/>
            <person name="Singh A."/>
            <person name="Wilkins M.J."/>
            <person name="Karaoz U."/>
            <person name="Brodie E.L."/>
            <person name="Williams K.H."/>
            <person name="Hubbard S.S."/>
            <person name="Banfield J.F."/>
        </authorList>
    </citation>
    <scope>NUCLEOTIDE SEQUENCE [LARGE SCALE GENOMIC DNA]</scope>
</reference>
<evidence type="ECO:0000256" key="1">
    <source>
        <dbReference type="ARBA" id="ARBA00022475"/>
    </source>
</evidence>